<evidence type="ECO:0000259" key="8">
    <source>
        <dbReference type="Pfam" id="PF10411"/>
    </source>
</evidence>
<dbReference type="PANTHER" id="PTHR35272">
    <property type="entry name" value="THIOL:DISULFIDE INTERCHANGE PROTEIN DSBC-RELATED"/>
    <property type="match status" value="1"/>
</dbReference>
<name>A0ABT5U4R5_9GAMM</name>
<evidence type="ECO:0000256" key="3">
    <source>
        <dbReference type="ARBA" id="ARBA00022729"/>
    </source>
</evidence>
<evidence type="ECO:0000256" key="2">
    <source>
        <dbReference type="ARBA" id="ARBA00009813"/>
    </source>
</evidence>
<dbReference type="InterPro" id="IPR012336">
    <property type="entry name" value="Thioredoxin-like_fold"/>
</dbReference>
<dbReference type="PANTHER" id="PTHR35272:SF3">
    <property type="entry name" value="THIOL:DISULFIDE INTERCHANGE PROTEIN DSBC"/>
    <property type="match status" value="1"/>
</dbReference>
<sequence>MTPFRKLALGATIALVASSAIAASPEEAIKAKLSKLGGKVTIDRITETPVKGVYEVQFSGGQLVYSSADGGYLFRGDLLKIDGNKWTNLTEQARSKALAKVIDGVPKEKMVVFSPEGKAKSHVTVFTDVDCGYCRKLHTEVPELNKMGIEVRYLAFPRGGKQSPAYSIMENVWCAKDPKDAMTKAKKGQKVAGKKCDNPVEEQYKLGLQVGVSGTPALVLADGRLIPGYQPAENLAKLLGVKNK</sequence>
<keyword evidence="3 7" id="KW-0732">Signal</keyword>
<dbReference type="Pfam" id="PF13098">
    <property type="entry name" value="Thioredoxin_2"/>
    <property type="match status" value="1"/>
</dbReference>
<feature type="signal peptide" evidence="7">
    <location>
        <begin position="1"/>
        <end position="22"/>
    </location>
</feature>
<dbReference type="Proteomes" id="UP001528823">
    <property type="component" value="Unassembled WGS sequence"/>
</dbReference>
<accession>A0ABT5U4R5</accession>
<keyword evidence="5" id="KW-1015">Disulfide bond</keyword>
<dbReference type="RefSeq" id="WP_274686841.1">
    <property type="nucleotide sequence ID" value="NZ_JAPMOU010000001.1"/>
</dbReference>
<evidence type="ECO:0000259" key="9">
    <source>
        <dbReference type="Pfam" id="PF13098"/>
    </source>
</evidence>
<proteinExistence type="inferred from homology"/>
<comment type="similarity">
    <text evidence="2 7">Belongs to the thioredoxin family. DsbC subfamily.</text>
</comment>
<protein>
    <recommendedName>
        <fullName evidence="7">Thiol:disulfide interchange protein</fullName>
    </recommendedName>
</protein>
<dbReference type="InterPro" id="IPR018950">
    <property type="entry name" value="DiS-bond_isomerase_DsbC/G_N"/>
</dbReference>
<evidence type="ECO:0000256" key="4">
    <source>
        <dbReference type="ARBA" id="ARBA00022764"/>
    </source>
</evidence>
<keyword evidence="4 7" id="KW-0574">Periplasm</keyword>
<feature type="domain" description="Disulphide bond isomerase DsbC/G N-terminal" evidence="8">
    <location>
        <begin position="22"/>
        <end position="91"/>
    </location>
</feature>
<gene>
    <name evidence="10" type="ORF">ORQ98_00675</name>
</gene>
<dbReference type="SUPFAM" id="SSF54423">
    <property type="entry name" value="DsbC/DsbG N-terminal domain-like"/>
    <property type="match status" value="1"/>
</dbReference>
<evidence type="ECO:0000313" key="10">
    <source>
        <dbReference type="EMBL" id="MDE1460468.1"/>
    </source>
</evidence>
<reference evidence="10 11" key="1">
    <citation type="submission" date="2022-11" db="EMBL/GenBank/DDBJ databases">
        <title>Spartinivicinus poritis sp. nov., isolated from scleractinian coral Porites lutea.</title>
        <authorList>
            <person name="Zhang G."/>
            <person name="Cai L."/>
            <person name="Wei Q."/>
        </authorList>
    </citation>
    <scope>NUCLEOTIDE SEQUENCE [LARGE SCALE GENOMIC DNA]</scope>
    <source>
        <strain evidence="10 11">A2-2</strain>
    </source>
</reference>
<dbReference type="InterPro" id="IPR051470">
    <property type="entry name" value="Thiol:disulfide_interchange"/>
</dbReference>
<comment type="caution">
    <text evidence="10">The sequence shown here is derived from an EMBL/GenBank/DDBJ whole genome shotgun (WGS) entry which is preliminary data.</text>
</comment>
<evidence type="ECO:0000256" key="1">
    <source>
        <dbReference type="ARBA" id="ARBA00004418"/>
    </source>
</evidence>
<comment type="subcellular location">
    <subcellularLocation>
        <location evidence="1 7">Periplasm</location>
    </subcellularLocation>
</comment>
<feature type="chain" id="PRO_5044989441" description="Thiol:disulfide interchange protein" evidence="7">
    <location>
        <begin position="23"/>
        <end position="244"/>
    </location>
</feature>
<dbReference type="InterPro" id="IPR033954">
    <property type="entry name" value="DiS-bond_Isoase_DsbC/G"/>
</dbReference>
<dbReference type="Gene3D" id="3.10.450.70">
    <property type="entry name" value="Disulphide bond isomerase, DsbC/G, N-terminal"/>
    <property type="match status" value="1"/>
</dbReference>
<dbReference type="InterPro" id="IPR036249">
    <property type="entry name" value="Thioredoxin-like_sf"/>
</dbReference>
<keyword evidence="11" id="KW-1185">Reference proteome</keyword>
<dbReference type="Pfam" id="PF10411">
    <property type="entry name" value="DsbC_N"/>
    <property type="match status" value="1"/>
</dbReference>
<keyword evidence="6 7" id="KW-0676">Redox-active center</keyword>
<evidence type="ECO:0000256" key="5">
    <source>
        <dbReference type="ARBA" id="ARBA00023157"/>
    </source>
</evidence>
<dbReference type="Gene3D" id="3.40.30.10">
    <property type="entry name" value="Glutaredoxin"/>
    <property type="match status" value="1"/>
</dbReference>
<dbReference type="CDD" id="cd03020">
    <property type="entry name" value="DsbA_DsbC_DsbG"/>
    <property type="match status" value="1"/>
</dbReference>
<comment type="function">
    <text evidence="7">Required for disulfide bond formation in some periplasmic proteins. Acts by transferring its disulfide bond to other proteins and is reduced in the process.</text>
</comment>
<evidence type="ECO:0000256" key="6">
    <source>
        <dbReference type="ARBA" id="ARBA00023284"/>
    </source>
</evidence>
<dbReference type="EMBL" id="JAPMOU010000001">
    <property type="protein sequence ID" value="MDE1460468.1"/>
    <property type="molecule type" value="Genomic_DNA"/>
</dbReference>
<feature type="domain" description="Thioredoxin-like fold" evidence="9">
    <location>
        <begin position="116"/>
        <end position="239"/>
    </location>
</feature>
<organism evidence="10 11">
    <name type="scientific">Spartinivicinus poritis</name>
    <dbReference type="NCBI Taxonomy" id="2994640"/>
    <lineage>
        <taxon>Bacteria</taxon>
        <taxon>Pseudomonadati</taxon>
        <taxon>Pseudomonadota</taxon>
        <taxon>Gammaproteobacteria</taxon>
        <taxon>Oceanospirillales</taxon>
        <taxon>Zooshikellaceae</taxon>
        <taxon>Spartinivicinus</taxon>
    </lineage>
</organism>
<evidence type="ECO:0000313" key="11">
    <source>
        <dbReference type="Proteomes" id="UP001528823"/>
    </source>
</evidence>
<dbReference type="SUPFAM" id="SSF52833">
    <property type="entry name" value="Thioredoxin-like"/>
    <property type="match status" value="1"/>
</dbReference>
<dbReference type="InterPro" id="IPR009094">
    <property type="entry name" value="DiS-bond_isomerase_DsbC/G_N_sf"/>
</dbReference>
<evidence type="ECO:0000256" key="7">
    <source>
        <dbReference type="RuleBase" id="RU364038"/>
    </source>
</evidence>